<dbReference type="EMBL" id="JACEIP010000003">
    <property type="protein sequence ID" value="MBA4541957.1"/>
    <property type="molecule type" value="Genomic_DNA"/>
</dbReference>
<evidence type="ECO:0000313" key="2">
    <source>
        <dbReference type="Proteomes" id="UP000530514"/>
    </source>
</evidence>
<organism evidence="1 2">
    <name type="scientific">Thermoactinomyces daqus</name>
    <dbReference type="NCBI Taxonomy" id="1329516"/>
    <lineage>
        <taxon>Bacteria</taxon>
        <taxon>Bacillati</taxon>
        <taxon>Bacillota</taxon>
        <taxon>Bacilli</taxon>
        <taxon>Bacillales</taxon>
        <taxon>Thermoactinomycetaceae</taxon>
        <taxon>Thermoactinomyces</taxon>
    </lineage>
</organism>
<dbReference type="InterPro" id="IPR021229">
    <property type="entry name" value="DUF2800"/>
</dbReference>
<dbReference type="AlphaFoldDB" id="A0A7W1X8J3"/>
<reference evidence="1 2" key="1">
    <citation type="submission" date="2020-07" db="EMBL/GenBank/DDBJ databases">
        <authorList>
            <person name="Feng H."/>
        </authorList>
    </citation>
    <scope>NUCLEOTIDE SEQUENCE [LARGE SCALE GENOMIC DNA]</scope>
    <source>
        <strain evidence="2">s-11</strain>
    </source>
</reference>
<dbReference type="InterPro" id="IPR011604">
    <property type="entry name" value="PDDEXK-like_dom_sf"/>
</dbReference>
<gene>
    <name evidence="1" type="ORF">H1164_03445</name>
</gene>
<dbReference type="Gene3D" id="3.90.320.10">
    <property type="match status" value="1"/>
</dbReference>
<accession>A0A7W1X8J3</accession>
<dbReference type="RefSeq" id="WP_052154105.1">
    <property type="nucleotide sequence ID" value="NZ_JACEIP010000003.1"/>
</dbReference>
<dbReference type="OrthoDB" id="9766061at2"/>
<dbReference type="Proteomes" id="UP000530514">
    <property type="component" value="Unassembled WGS sequence"/>
</dbReference>
<comment type="caution">
    <text evidence="1">The sequence shown here is derived from an EMBL/GenBank/DDBJ whole genome shotgun (WGS) entry which is preliminary data.</text>
</comment>
<evidence type="ECO:0000313" key="1">
    <source>
        <dbReference type="EMBL" id="MBA4541957.1"/>
    </source>
</evidence>
<protein>
    <submittedName>
        <fullName evidence="1">DUF2800 domain-containing protein</fullName>
    </submittedName>
</protein>
<dbReference type="Pfam" id="PF10926">
    <property type="entry name" value="DUF2800"/>
    <property type="match status" value="1"/>
</dbReference>
<name>A0A7W1X8J3_9BACL</name>
<keyword evidence="2" id="KW-1185">Reference proteome</keyword>
<proteinExistence type="predicted"/>
<sequence>MKHAILSASGAHRWLKCTPSARLEQNIKDETSPYAQEGTRAHALAEHWLQYELGLRLDAPQGEPEMMSYVKIYVDTVLDRITPDSMVMLERRLDFSNWVPHGFGTGDAVIVNDRRLEIVDLKYGKGVPVSAENNPQLRLYALGAVYEFGLLYDFTVVRMTIVQPRLDIISTEELTTSELLEWGDSIEPLAREAFAGKGELNPGDHCRFCKVRSTCEARSEANLRQARLDFQQND</sequence>